<evidence type="ECO:0000256" key="1">
    <source>
        <dbReference type="ARBA" id="ARBA00022723"/>
    </source>
</evidence>
<keyword evidence="3" id="KW-0862">Zinc</keyword>
<comment type="caution">
    <text evidence="7">The sequence shown here is derived from an EMBL/GenBank/DDBJ whole genome shotgun (WGS) entry which is preliminary data.</text>
</comment>
<dbReference type="InterPro" id="IPR001841">
    <property type="entry name" value="Znf_RING"/>
</dbReference>
<evidence type="ECO:0000256" key="2">
    <source>
        <dbReference type="ARBA" id="ARBA00022771"/>
    </source>
</evidence>
<dbReference type="GO" id="GO:0008270">
    <property type="term" value="F:zinc ion binding"/>
    <property type="evidence" value="ECO:0007669"/>
    <property type="project" value="UniProtKB-KW"/>
</dbReference>
<name>A0A7L0IZT0_PIPCL</name>
<feature type="region of interest" description="Disordered" evidence="5">
    <location>
        <begin position="1"/>
        <end position="22"/>
    </location>
</feature>
<proteinExistence type="predicted"/>
<keyword evidence="8" id="KW-1185">Reference proteome</keyword>
<dbReference type="PROSITE" id="PS50089">
    <property type="entry name" value="ZF_RING_2"/>
    <property type="match status" value="1"/>
</dbReference>
<evidence type="ECO:0000256" key="3">
    <source>
        <dbReference type="ARBA" id="ARBA00022833"/>
    </source>
</evidence>
<evidence type="ECO:0000256" key="5">
    <source>
        <dbReference type="SAM" id="MobiDB-lite"/>
    </source>
</evidence>
<keyword evidence="1" id="KW-0479">Metal-binding</keyword>
<dbReference type="Proteomes" id="UP000520962">
    <property type="component" value="Unassembled WGS sequence"/>
</dbReference>
<dbReference type="InterPro" id="IPR013083">
    <property type="entry name" value="Znf_RING/FYVE/PHD"/>
</dbReference>
<keyword evidence="7" id="KW-0436">Ligase</keyword>
<dbReference type="EMBL" id="VXAH01000197">
    <property type="protein sequence ID" value="NXK37855.1"/>
    <property type="molecule type" value="Genomic_DNA"/>
</dbReference>
<dbReference type="Gene3D" id="3.30.40.10">
    <property type="entry name" value="Zinc/RING finger domain, C3HC4 (zinc finger)"/>
    <property type="match status" value="1"/>
</dbReference>
<feature type="non-terminal residue" evidence="7">
    <location>
        <position position="1"/>
    </location>
</feature>
<dbReference type="GO" id="GO:0016874">
    <property type="term" value="F:ligase activity"/>
    <property type="evidence" value="ECO:0007669"/>
    <property type="project" value="UniProtKB-KW"/>
</dbReference>
<dbReference type="Pfam" id="PF14634">
    <property type="entry name" value="zf-RING_5"/>
    <property type="match status" value="1"/>
</dbReference>
<reference evidence="7 8" key="1">
    <citation type="submission" date="2019-09" db="EMBL/GenBank/DDBJ databases">
        <title>Bird 10,000 Genomes (B10K) Project - Family phase.</title>
        <authorList>
            <person name="Zhang G."/>
        </authorList>
    </citation>
    <scope>NUCLEOTIDE SEQUENCE [LARGE SCALE GENOMIC DNA]</scope>
    <source>
        <strain evidence="7">B10K-DU-007-02</strain>
        <tissue evidence="7">Mixed tissue sample</tissue>
    </source>
</reference>
<evidence type="ECO:0000313" key="8">
    <source>
        <dbReference type="Proteomes" id="UP000520962"/>
    </source>
</evidence>
<evidence type="ECO:0000256" key="4">
    <source>
        <dbReference type="PROSITE-ProRule" id="PRU00175"/>
    </source>
</evidence>
<dbReference type="InterPro" id="IPR017907">
    <property type="entry name" value="Znf_RING_CS"/>
</dbReference>
<gene>
    <name evidence="7" type="primary">Rnf4_1</name>
    <name evidence="7" type="ORF">PIPCHL_R10293</name>
</gene>
<organism evidence="7 8">
    <name type="scientific">Piprites chloris</name>
    <name type="common">Wing-barred manakin</name>
    <dbReference type="NCBI Taxonomy" id="114369"/>
    <lineage>
        <taxon>Eukaryota</taxon>
        <taxon>Metazoa</taxon>
        <taxon>Chordata</taxon>
        <taxon>Craniata</taxon>
        <taxon>Vertebrata</taxon>
        <taxon>Euteleostomi</taxon>
        <taxon>Archelosauria</taxon>
        <taxon>Archosauria</taxon>
        <taxon>Dinosauria</taxon>
        <taxon>Saurischia</taxon>
        <taxon>Theropoda</taxon>
        <taxon>Coelurosauria</taxon>
        <taxon>Aves</taxon>
        <taxon>Neognathae</taxon>
        <taxon>Neoaves</taxon>
        <taxon>Telluraves</taxon>
        <taxon>Australaves</taxon>
        <taxon>Passeriformes</taxon>
        <taxon>Pipridae</taxon>
        <taxon>Piprites</taxon>
    </lineage>
</organism>
<dbReference type="AlphaFoldDB" id="A0A7L0IZT0"/>
<accession>A0A7L0IZT0</accession>
<dbReference type="SUPFAM" id="SSF57850">
    <property type="entry name" value="RING/U-box"/>
    <property type="match status" value="1"/>
</dbReference>
<feature type="domain" description="RING-type" evidence="6">
    <location>
        <begin position="147"/>
        <end position="170"/>
    </location>
</feature>
<sequence length="178" mass="19658">RKRHGQAVNSKGARKRSKLLASSAGGTSEAELVDLEENGTLYFELAVEEIIDFTGKYSGFEVTNITGDDSVVVSMKLMAACFFSASVLCSSWPEWPLSPPFWGDENSQVRIHMLSSFQLCGTGNGATMQLSWLSSLRSEQLFLSTRCGHLFCSWCLPVALETSRACPTCRTELTYDDY</sequence>
<evidence type="ECO:0000259" key="6">
    <source>
        <dbReference type="PROSITE" id="PS50089"/>
    </source>
</evidence>
<dbReference type="PROSITE" id="PS00518">
    <property type="entry name" value="ZF_RING_1"/>
    <property type="match status" value="1"/>
</dbReference>
<keyword evidence="2 4" id="KW-0863">Zinc-finger</keyword>
<evidence type="ECO:0000313" key="7">
    <source>
        <dbReference type="EMBL" id="NXK37855.1"/>
    </source>
</evidence>
<feature type="non-terminal residue" evidence="7">
    <location>
        <position position="178"/>
    </location>
</feature>
<protein>
    <submittedName>
        <fullName evidence="7">RNF4 ligase</fullName>
    </submittedName>
</protein>